<evidence type="ECO:0000313" key="1">
    <source>
        <dbReference type="EMBL" id="QIS23654.1"/>
    </source>
</evidence>
<accession>A0A6G9ZDX8</accession>
<organism evidence="1 2">
    <name type="scientific">Nocardia terpenica</name>
    <dbReference type="NCBI Taxonomy" id="455432"/>
    <lineage>
        <taxon>Bacteria</taxon>
        <taxon>Bacillati</taxon>
        <taxon>Actinomycetota</taxon>
        <taxon>Actinomycetes</taxon>
        <taxon>Mycobacteriales</taxon>
        <taxon>Nocardiaceae</taxon>
        <taxon>Nocardia</taxon>
    </lineage>
</organism>
<proteinExistence type="predicted"/>
<dbReference type="AlphaFoldDB" id="A0A6G9ZDX8"/>
<dbReference type="Proteomes" id="UP000500953">
    <property type="component" value="Chromosome"/>
</dbReference>
<gene>
    <name evidence="1" type="ORF">F6W96_40680</name>
</gene>
<dbReference type="RefSeq" id="WP_167490972.1">
    <property type="nucleotide sequence ID" value="NZ_CP046173.1"/>
</dbReference>
<protein>
    <submittedName>
        <fullName evidence="1">Uncharacterized protein</fullName>
    </submittedName>
</protein>
<sequence>MTVAEPSVSVVPRSPRRLSLVSRNGARAKRRRRSANLPSGPRELSFLVRVSKEEHAEINRLAALAEVTGPRLMREAVLAPEIPVSEAEFRELLHMLFRNQSELQAIVGELRELRRIAEASSAPGGLSEHVEVLAETLAVAQILVQRTGDAVEAVRRW</sequence>
<evidence type="ECO:0000313" key="2">
    <source>
        <dbReference type="Proteomes" id="UP000500953"/>
    </source>
</evidence>
<reference evidence="1 2" key="1">
    <citation type="journal article" date="2019" name="ACS Chem. Biol.">
        <title>Identification and Mobilization of a Cryptic Antibiotic Biosynthesis Gene Locus from a Human-Pathogenic Nocardia Isolate.</title>
        <authorList>
            <person name="Herisse M."/>
            <person name="Ishida K."/>
            <person name="Porter J.L."/>
            <person name="Howden B."/>
            <person name="Hertweck C."/>
            <person name="Stinear T.P."/>
            <person name="Pidot S.J."/>
        </authorList>
    </citation>
    <scope>NUCLEOTIDE SEQUENCE [LARGE SCALE GENOMIC DNA]</scope>
    <source>
        <strain evidence="1 2">AUSMDU00012715</strain>
    </source>
</reference>
<dbReference type="EMBL" id="CP046173">
    <property type="protein sequence ID" value="QIS23654.1"/>
    <property type="molecule type" value="Genomic_DNA"/>
</dbReference>
<name>A0A6G9ZDX8_9NOCA</name>